<dbReference type="InterPro" id="IPR027417">
    <property type="entry name" value="P-loop_NTPase"/>
</dbReference>
<keyword evidence="7" id="KW-0406">Ion transport</keyword>
<evidence type="ECO:0000259" key="11">
    <source>
        <dbReference type="PROSITE" id="PS50893"/>
    </source>
</evidence>
<dbReference type="PANTHER" id="PTHR42781:SF4">
    <property type="entry name" value="SPERMIDINE_PUTRESCINE IMPORT ATP-BINDING PROTEIN POTA"/>
    <property type="match status" value="1"/>
</dbReference>
<dbReference type="FunFam" id="3.40.50.300:FF:000425">
    <property type="entry name" value="Probable ABC transporter, ATP-binding subunit"/>
    <property type="match status" value="1"/>
</dbReference>
<dbReference type="EC" id="7.6.2.9" evidence="9"/>
<evidence type="ECO:0000256" key="7">
    <source>
        <dbReference type="ARBA" id="ARBA00023065"/>
    </source>
</evidence>
<dbReference type="GO" id="GO:0015418">
    <property type="term" value="F:ABC-type quaternary ammonium compound transporting activity"/>
    <property type="evidence" value="ECO:0007669"/>
    <property type="project" value="UniProtKB-EC"/>
</dbReference>
<evidence type="ECO:0000256" key="6">
    <source>
        <dbReference type="ARBA" id="ARBA00023004"/>
    </source>
</evidence>
<feature type="region of interest" description="Disordered" evidence="10">
    <location>
        <begin position="1"/>
        <end position="38"/>
    </location>
</feature>
<evidence type="ECO:0000256" key="1">
    <source>
        <dbReference type="ARBA" id="ARBA00022448"/>
    </source>
</evidence>
<protein>
    <recommendedName>
        <fullName evidence="9">ABC-type quaternary amine transporter</fullName>
        <ecNumber evidence="9">7.6.2.9</ecNumber>
    </recommendedName>
</protein>
<dbReference type="InterPro" id="IPR015853">
    <property type="entry name" value="ABC_transpr_FbpC"/>
</dbReference>
<keyword evidence="3" id="KW-0410">Iron transport</keyword>
<dbReference type="CDD" id="cd03259">
    <property type="entry name" value="ABC_Carb_Solutes_like"/>
    <property type="match status" value="1"/>
</dbReference>
<dbReference type="GO" id="GO:0016887">
    <property type="term" value="F:ATP hydrolysis activity"/>
    <property type="evidence" value="ECO:0007669"/>
    <property type="project" value="InterPro"/>
</dbReference>
<evidence type="ECO:0000256" key="5">
    <source>
        <dbReference type="ARBA" id="ARBA00022840"/>
    </source>
</evidence>
<dbReference type="InterPro" id="IPR017871">
    <property type="entry name" value="ABC_transporter-like_CS"/>
</dbReference>
<proteinExistence type="predicted"/>
<dbReference type="GO" id="GO:0005524">
    <property type="term" value="F:ATP binding"/>
    <property type="evidence" value="ECO:0007669"/>
    <property type="project" value="UniProtKB-KW"/>
</dbReference>
<dbReference type="GO" id="GO:0043190">
    <property type="term" value="C:ATP-binding cassette (ABC) transporter complex"/>
    <property type="evidence" value="ECO:0007669"/>
    <property type="project" value="InterPro"/>
</dbReference>
<dbReference type="PROSITE" id="PS00211">
    <property type="entry name" value="ABC_TRANSPORTER_1"/>
    <property type="match status" value="1"/>
</dbReference>
<dbReference type="InterPro" id="IPR008995">
    <property type="entry name" value="Mo/tungstate-bd_C_term_dom"/>
</dbReference>
<evidence type="ECO:0000256" key="10">
    <source>
        <dbReference type="SAM" id="MobiDB-lite"/>
    </source>
</evidence>
<name>A0A5R9BA22_9MICC</name>
<comment type="caution">
    <text evidence="12">The sequence shown here is derived from an EMBL/GenBank/DDBJ whole genome shotgun (WGS) entry which is preliminary data.</text>
</comment>
<accession>A0A5R9BA22</accession>
<dbReference type="GO" id="GO:0015408">
    <property type="term" value="F:ABC-type ferric iron transporter activity"/>
    <property type="evidence" value="ECO:0007669"/>
    <property type="project" value="InterPro"/>
</dbReference>
<reference evidence="12 13" key="1">
    <citation type="submission" date="2019-05" db="EMBL/GenBank/DDBJ databases">
        <title>Nesterenkonia sp. GY074 isolated from the Southern Atlantic Ocean.</title>
        <authorList>
            <person name="Zhang G."/>
        </authorList>
    </citation>
    <scope>NUCLEOTIDE SEQUENCE [LARGE SCALE GENOMIC DNA]</scope>
    <source>
        <strain evidence="12 13">GY074</strain>
    </source>
</reference>
<dbReference type="SUPFAM" id="SSF50331">
    <property type="entry name" value="MOP-like"/>
    <property type="match status" value="1"/>
</dbReference>
<keyword evidence="2" id="KW-1003">Cell membrane</keyword>
<organism evidence="12 13">
    <name type="scientific">Nesterenkonia salmonea</name>
    <dbReference type="NCBI Taxonomy" id="1804987"/>
    <lineage>
        <taxon>Bacteria</taxon>
        <taxon>Bacillati</taxon>
        <taxon>Actinomycetota</taxon>
        <taxon>Actinomycetes</taxon>
        <taxon>Micrococcales</taxon>
        <taxon>Micrococcaceae</taxon>
        <taxon>Nesterenkonia</taxon>
    </lineage>
</organism>
<evidence type="ECO:0000256" key="9">
    <source>
        <dbReference type="ARBA" id="ARBA00066388"/>
    </source>
</evidence>
<dbReference type="SMART" id="SM00382">
    <property type="entry name" value="AAA"/>
    <property type="match status" value="1"/>
</dbReference>
<feature type="compositionally biased region" description="Basic residues" evidence="10">
    <location>
        <begin position="10"/>
        <end position="19"/>
    </location>
</feature>
<dbReference type="AlphaFoldDB" id="A0A5R9BA22"/>
<sequence length="376" mass="39713">MPRSSGPVRRAARPLSRHTRVADDFPHAQGGKVSPTSTAGALHLQGVSHSYGNHQVLHDVTLTCPAGTSTAIVGPSGSGKTSLLRIVAGFLRPDAGTVELDDADITARPAHRRSIGLVAQDGGLFPHLSVGGNISFGLPRGQRTRRRVEELLDLVSLTPDYASRRPDQLSGGQQQRVALARALGRSPQIILLDEPFSALDAGLRERTRKAVQRVLRSTGTTALLVTHDQDEALSFADSVAVLQEGSLRQAGAPEDIYSLPADLGTAQFLGEAVVLESYVSQGSAECSLGTVPLRNEAPTGFASLLLRPEQIAVTAPGRGVLGLVLDADYFGHDTTALVRIHGREEEVRVRQLNAEPLGVGETIGLQVTGTGVAYPP</sequence>
<dbReference type="Gene3D" id="2.40.50.450">
    <property type="match status" value="1"/>
</dbReference>
<evidence type="ECO:0000256" key="3">
    <source>
        <dbReference type="ARBA" id="ARBA00022496"/>
    </source>
</evidence>
<dbReference type="PROSITE" id="PS50893">
    <property type="entry name" value="ABC_TRANSPORTER_2"/>
    <property type="match status" value="1"/>
</dbReference>
<evidence type="ECO:0000313" key="12">
    <source>
        <dbReference type="EMBL" id="TLP96368.1"/>
    </source>
</evidence>
<dbReference type="InterPro" id="IPR003439">
    <property type="entry name" value="ABC_transporter-like_ATP-bd"/>
</dbReference>
<keyword evidence="13" id="KW-1185">Reference proteome</keyword>
<keyword evidence="6" id="KW-0408">Iron</keyword>
<dbReference type="Proteomes" id="UP000310458">
    <property type="component" value="Unassembled WGS sequence"/>
</dbReference>
<dbReference type="Pfam" id="PF00005">
    <property type="entry name" value="ABC_tran"/>
    <property type="match status" value="1"/>
</dbReference>
<keyword evidence="5 12" id="KW-0067">ATP-binding</keyword>
<dbReference type="InterPro" id="IPR050093">
    <property type="entry name" value="ABC_SmlMolc_Importer"/>
</dbReference>
<gene>
    <name evidence="12" type="ORF">FEF26_09200</name>
</gene>
<dbReference type="Pfam" id="PF08402">
    <property type="entry name" value="TOBE_2"/>
    <property type="match status" value="1"/>
</dbReference>
<feature type="domain" description="ABC transporter" evidence="11">
    <location>
        <begin position="42"/>
        <end position="269"/>
    </location>
</feature>
<dbReference type="PANTHER" id="PTHR42781">
    <property type="entry name" value="SPERMIDINE/PUTRESCINE IMPORT ATP-BINDING PROTEIN POTA"/>
    <property type="match status" value="1"/>
</dbReference>
<evidence type="ECO:0000256" key="2">
    <source>
        <dbReference type="ARBA" id="ARBA00022475"/>
    </source>
</evidence>
<keyword evidence="8" id="KW-0472">Membrane</keyword>
<evidence type="ECO:0000256" key="8">
    <source>
        <dbReference type="ARBA" id="ARBA00023136"/>
    </source>
</evidence>
<dbReference type="Gene3D" id="3.40.50.300">
    <property type="entry name" value="P-loop containing nucleotide triphosphate hydrolases"/>
    <property type="match status" value="1"/>
</dbReference>
<evidence type="ECO:0000256" key="4">
    <source>
        <dbReference type="ARBA" id="ARBA00022741"/>
    </source>
</evidence>
<dbReference type="InterPro" id="IPR013611">
    <property type="entry name" value="Transp-assoc_OB_typ2"/>
</dbReference>
<evidence type="ECO:0000313" key="13">
    <source>
        <dbReference type="Proteomes" id="UP000310458"/>
    </source>
</evidence>
<dbReference type="SUPFAM" id="SSF52540">
    <property type="entry name" value="P-loop containing nucleoside triphosphate hydrolases"/>
    <property type="match status" value="1"/>
</dbReference>
<dbReference type="OrthoDB" id="9802264at2"/>
<keyword evidence="1" id="KW-0813">Transport</keyword>
<dbReference type="InterPro" id="IPR003593">
    <property type="entry name" value="AAA+_ATPase"/>
</dbReference>
<keyword evidence="4" id="KW-0547">Nucleotide-binding</keyword>
<dbReference type="EMBL" id="VAVZ01000023">
    <property type="protein sequence ID" value="TLP96368.1"/>
    <property type="molecule type" value="Genomic_DNA"/>
</dbReference>